<dbReference type="InterPro" id="IPR004147">
    <property type="entry name" value="ABC1_dom"/>
</dbReference>
<dbReference type="AlphaFoldDB" id="A0A8K0NPU7"/>
<dbReference type="PANTHER" id="PTHR43173">
    <property type="entry name" value="ABC1 FAMILY PROTEIN"/>
    <property type="match status" value="1"/>
</dbReference>
<gene>
    <name evidence="4" type="ORF">FFLO_04493</name>
</gene>
<dbReference type="GO" id="GO:0055088">
    <property type="term" value="P:lipid homeostasis"/>
    <property type="evidence" value="ECO:0007669"/>
    <property type="project" value="TreeGrafter"/>
</dbReference>
<organism evidence="4 5">
    <name type="scientific">Filobasidium floriforme</name>
    <dbReference type="NCBI Taxonomy" id="5210"/>
    <lineage>
        <taxon>Eukaryota</taxon>
        <taxon>Fungi</taxon>
        <taxon>Dikarya</taxon>
        <taxon>Basidiomycota</taxon>
        <taxon>Agaricomycotina</taxon>
        <taxon>Tremellomycetes</taxon>
        <taxon>Filobasidiales</taxon>
        <taxon>Filobasidiaceae</taxon>
        <taxon>Filobasidium</taxon>
    </lineage>
</organism>
<sequence length="701" mass="79533">MSPCSLARTAARGVRLARPQVSAPSILTLSLSAWKTTFQDGSCNSRLPVKNTSTVDISSSRGYASWTSGGSSGHTKWLANSKVLAKTPRTTVTRRAYTTATVQNSIPPGSTSSKPARSSLRRSRIRYLYYLAAFLAITGICYETIPPARHLLIASIRCLRLVKAVGLSVLDYKYTFLDWYPSDKYTEEERKQLARTDRHACHARSSERLFQALKSNAGIYVKLGQHIASIQALPVEWTTSMRPLQDQCYPTSIPKLDAMLRKDMDMGLNDLFDNFDPNPIGVASLAQVHRAVDRRTGKDVAVKLQHPHLEDFVAIDIATVKWSMRLVKAVFPDFEFSWLGKEMTEMLPLEMDFAHEAWNSDKAKSDFAPLTGKTAIYVPEVLWAEKRCMVMEFIQGARVDDLKYLKEHGIDRNQVSQQLSRIFSQMVYINGFFHADPHHGNLLIRPKAPKSQSPFNFDIVLLDHGQYFDIDDDLRVNYARFWLSLISPETPKNLAKRKYYAKLVANVDDDLYPVLETAITGRMGLADSSQADGTAPDGPVQRKKSLLELSSMSDDELNMIRTAMTEQEGLITSIFTLLRNAPRRLIMILKLNDLQRALDVSLNTTHGPSRIFIIVARFCAFASWEDDRKKLAKRLRVEGLSTDLITSWFEDWWQYQKYYNGLRLYEWTLDTRASMVKLLMWFNGFRKRGWSGAFDEAAGLA</sequence>
<accession>A0A8K0NPU7</accession>
<protein>
    <recommendedName>
        <fullName evidence="3">ABC1 atypical kinase-like domain-containing protein</fullName>
    </recommendedName>
</protein>
<dbReference type="EMBL" id="JABELV010000096">
    <property type="protein sequence ID" value="KAG7531251.1"/>
    <property type="molecule type" value="Genomic_DNA"/>
</dbReference>
<dbReference type="Proteomes" id="UP000812966">
    <property type="component" value="Unassembled WGS sequence"/>
</dbReference>
<evidence type="ECO:0000256" key="2">
    <source>
        <dbReference type="SAM" id="Phobius"/>
    </source>
</evidence>
<comment type="caution">
    <text evidence="4">The sequence shown here is derived from an EMBL/GenBank/DDBJ whole genome shotgun (WGS) entry which is preliminary data.</text>
</comment>
<evidence type="ECO:0000256" key="1">
    <source>
        <dbReference type="ARBA" id="ARBA00009670"/>
    </source>
</evidence>
<dbReference type="CDD" id="cd13969">
    <property type="entry name" value="ADCK1-like"/>
    <property type="match status" value="1"/>
</dbReference>
<proteinExistence type="inferred from homology"/>
<dbReference type="InterPro" id="IPR011009">
    <property type="entry name" value="Kinase-like_dom_sf"/>
</dbReference>
<comment type="similarity">
    <text evidence="1">Belongs to the protein kinase superfamily. ADCK protein kinase family.</text>
</comment>
<dbReference type="GO" id="GO:0005743">
    <property type="term" value="C:mitochondrial inner membrane"/>
    <property type="evidence" value="ECO:0007669"/>
    <property type="project" value="TreeGrafter"/>
</dbReference>
<dbReference type="PANTHER" id="PTHR43173:SF19">
    <property type="entry name" value="AARF DOMAIN-CONTAINING PROTEIN KINASE 1"/>
    <property type="match status" value="1"/>
</dbReference>
<dbReference type="Pfam" id="PF03109">
    <property type="entry name" value="ABC1"/>
    <property type="match status" value="1"/>
</dbReference>
<keyword evidence="2" id="KW-1133">Transmembrane helix</keyword>
<feature type="domain" description="ABC1 atypical kinase-like" evidence="3">
    <location>
        <begin position="244"/>
        <end position="489"/>
    </location>
</feature>
<keyword evidence="2" id="KW-0472">Membrane</keyword>
<feature type="transmembrane region" description="Helical" evidence="2">
    <location>
        <begin position="127"/>
        <end position="145"/>
    </location>
</feature>
<reference evidence="4" key="1">
    <citation type="submission" date="2020-04" db="EMBL/GenBank/DDBJ databases">
        <title>Analysis of mating type loci in Filobasidium floriforme.</title>
        <authorList>
            <person name="Nowrousian M."/>
        </authorList>
    </citation>
    <scope>NUCLEOTIDE SEQUENCE</scope>
    <source>
        <strain evidence="4">CBS 6242</strain>
    </source>
</reference>
<keyword evidence="2" id="KW-0812">Transmembrane</keyword>
<evidence type="ECO:0000259" key="3">
    <source>
        <dbReference type="Pfam" id="PF03109"/>
    </source>
</evidence>
<dbReference type="OrthoDB" id="427480at2759"/>
<dbReference type="InterPro" id="IPR051130">
    <property type="entry name" value="Mito_struct-func_regulator"/>
</dbReference>
<dbReference type="InterPro" id="IPR045307">
    <property type="entry name" value="ADCK1_dom"/>
</dbReference>
<dbReference type="GO" id="GO:0007005">
    <property type="term" value="P:mitochondrion organization"/>
    <property type="evidence" value="ECO:0007669"/>
    <property type="project" value="TreeGrafter"/>
</dbReference>
<keyword evidence="5" id="KW-1185">Reference proteome</keyword>
<evidence type="ECO:0000313" key="5">
    <source>
        <dbReference type="Proteomes" id="UP000812966"/>
    </source>
</evidence>
<evidence type="ECO:0000313" key="4">
    <source>
        <dbReference type="EMBL" id="KAG7531251.1"/>
    </source>
</evidence>
<name>A0A8K0NPU7_9TREE</name>
<dbReference type="SUPFAM" id="SSF56112">
    <property type="entry name" value="Protein kinase-like (PK-like)"/>
    <property type="match status" value="1"/>
</dbReference>